<dbReference type="Pfam" id="PF12455">
    <property type="entry name" value="Dynactin"/>
    <property type="match status" value="1"/>
</dbReference>
<reference evidence="2 3" key="1">
    <citation type="submission" date="2024-05" db="EMBL/GenBank/DDBJ databases">
        <title>Genome sequencing and assembly of Indian major carp, Cirrhinus mrigala (Hamilton, 1822).</title>
        <authorList>
            <person name="Mohindra V."/>
            <person name="Chowdhury L.M."/>
            <person name="Lal K."/>
            <person name="Jena J.K."/>
        </authorList>
    </citation>
    <scope>NUCLEOTIDE SEQUENCE [LARGE SCALE GENOMIC DNA]</scope>
    <source>
        <strain evidence="2">CM1030</strain>
        <tissue evidence="2">Blood</tissue>
    </source>
</reference>
<proteinExistence type="predicted"/>
<gene>
    <name evidence="2" type="ORF">M9458_026665</name>
</gene>
<sequence>SALDCMAVEVGRLRAFIQTGQDEEAFCVLLKDLDTSCSDIRQFCKKIRRRMPGTDAPGIPAALSFGPQ</sequence>
<keyword evidence="3" id="KW-1185">Reference proteome</keyword>
<comment type="caution">
    <text evidence="2">The sequence shown here is derived from an EMBL/GenBank/DDBJ whole genome shotgun (WGS) entry which is preliminary data.</text>
</comment>
<dbReference type="InterPro" id="IPR022157">
    <property type="entry name" value="Dynactin"/>
</dbReference>
<organism evidence="2 3">
    <name type="scientific">Cirrhinus mrigala</name>
    <name type="common">Mrigala</name>
    <dbReference type="NCBI Taxonomy" id="683832"/>
    <lineage>
        <taxon>Eukaryota</taxon>
        <taxon>Metazoa</taxon>
        <taxon>Chordata</taxon>
        <taxon>Craniata</taxon>
        <taxon>Vertebrata</taxon>
        <taxon>Euteleostomi</taxon>
        <taxon>Actinopterygii</taxon>
        <taxon>Neopterygii</taxon>
        <taxon>Teleostei</taxon>
        <taxon>Ostariophysi</taxon>
        <taxon>Cypriniformes</taxon>
        <taxon>Cyprinidae</taxon>
        <taxon>Labeoninae</taxon>
        <taxon>Labeonini</taxon>
        <taxon>Cirrhinus</taxon>
    </lineage>
</organism>
<dbReference type="Proteomes" id="UP001529510">
    <property type="component" value="Unassembled WGS sequence"/>
</dbReference>
<feature type="domain" description="Dynein associated protein" evidence="1">
    <location>
        <begin position="1"/>
        <end position="51"/>
    </location>
</feature>
<protein>
    <recommendedName>
        <fullName evidence="1">Dynein associated protein domain-containing protein</fullName>
    </recommendedName>
</protein>
<dbReference type="EMBL" id="JAMKFB020000013">
    <property type="protein sequence ID" value="KAL0177771.1"/>
    <property type="molecule type" value="Genomic_DNA"/>
</dbReference>
<name>A0ABD0PWI0_CIRMR</name>
<dbReference type="AlphaFoldDB" id="A0ABD0PWI0"/>
<evidence type="ECO:0000313" key="3">
    <source>
        <dbReference type="Proteomes" id="UP001529510"/>
    </source>
</evidence>
<feature type="non-terminal residue" evidence="2">
    <location>
        <position position="68"/>
    </location>
</feature>
<accession>A0ABD0PWI0</accession>
<evidence type="ECO:0000313" key="2">
    <source>
        <dbReference type="EMBL" id="KAL0177771.1"/>
    </source>
</evidence>
<evidence type="ECO:0000259" key="1">
    <source>
        <dbReference type="Pfam" id="PF12455"/>
    </source>
</evidence>
<feature type="non-terminal residue" evidence="2">
    <location>
        <position position="1"/>
    </location>
</feature>